<name>A0A854QLI8_CRYNE</name>
<evidence type="ECO:0000256" key="4">
    <source>
        <dbReference type="ARBA" id="ARBA00022481"/>
    </source>
</evidence>
<dbReference type="EMBL" id="AMKT01000003">
    <property type="protein sequence ID" value="OXG31157.1"/>
    <property type="molecule type" value="Genomic_DNA"/>
</dbReference>
<dbReference type="Proteomes" id="UP000199727">
    <property type="component" value="Unassembled WGS sequence"/>
</dbReference>
<sequence>MSDPLNAASLLGLLPTLLPQETTSPLPLSTDAIAALVHTIHTALQFRLVSPAPQTADDSSKLEQLGSGGDNDDAMSEVTAVEQEDNSQPPVGRLAEGWNSRGEDSYSFQYRHDQSAMNFRVRVGKMGNRAQIDAMAEDGEPHNLSIVISELVDSELFPIPSSATASSASNQGFPDASATAVGFKSINDVKAFVERYSRDIISRLLPGLSISGYNQASGSDPRAPPPAGAPQRSEPSPARPSVPRTGDPLLDNIININPSGRNPASLGHRDLDPLASLRPPGSFNPTRDGGGMLMDFNHPIFDSRHGRGLGDPDLDGPGGSVQPPGSRWDPVGPSPDGVSGGVMFPGVGGNPLGGVGRGDRDRWGDEMPPPGEFGPDLGRFGGGSGIGGPLGGGRGGGRFGGGGGGGLGGGGGFGGNMYM</sequence>
<dbReference type="Pfam" id="PF11566">
    <property type="entry name" value="PI31_Prot_N"/>
    <property type="match status" value="1"/>
</dbReference>
<evidence type="ECO:0000256" key="5">
    <source>
        <dbReference type="ARBA" id="ARBA00022490"/>
    </source>
</evidence>
<evidence type="ECO:0000259" key="12">
    <source>
        <dbReference type="Pfam" id="PF08577"/>
    </source>
</evidence>
<keyword evidence="6" id="KW-0597">Phosphoprotein</keyword>
<evidence type="ECO:0000313" key="14">
    <source>
        <dbReference type="EMBL" id="OXG31157.1"/>
    </source>
</evidence>
<feature type="domain" description="PI31 proteasome regulator C-terminal" evidence="12">
    <location>
        <begin position="263"/>
        <end position="333"/>
    </location>
</feature>
<keyword evidence="5" id="KW-0963">Cytoplasm</keyword>
<keyword evidence="9" id="KW-0007">Acetylation</keyword>
<dbReference type="Pfam" id="PF08577">
    <property type="entry name" value="PI31_Prot_C"/>
    <property type="match status" value="1"/>
</dbReference>
<evidence type="ECO:0000256" key="3">
    <source>
        <dbReference type="ARBA" id="ARBA00006405"/>
    </source>
</evidence>
<evidence type="ECO:0000256" key="6">
    <source>
        <dbReference type="ARBA" id="ARBA00022553"/>
    </source>
</evidence>
<dbReference type="PANTHER" id="PTHR13266">
    <property type="entry name" value="PROTEASOME INHIBITOR"/>
    <property type="match status" value="1"/>
</dbReference>
<feature type="region of interest" description="Disordered" evidence="11">
    <location>
        <begin position="51"/>
        <end position="74"/>
    </location>
</feature>
<feature type="region of interest" description="Disordered" evidence="11">
    <location>
        <begin position="215"/>
        <end position="288"/>
    </location>
</feature>
<comment type="caution">
    <text evidence="14">The sequence shown here is derived from an EMBL/GenBank/DDBJ whole genome shotgun (WGS) entry which is preliminary data.</text>
</comment>
<dbReference type="InterPro" id="IPR021625">
    <property type="entry name" value="PI31_Prot_N"/>
</dbReference>
<dbReference type="InterPro" id="IPR045128">
    <property type="entry name" value="PI31-like"/>
</dbReference>
<keyword evidence="8" id="KW-0647">Proteasome</keyword>
<evidence type="ECO:0000259" key="13">
    <source>
        <dbReference type="Pfam" id="PF11566"/>
    </source>
</evidence>
<dbReference type="GO" id="GO:0005783">
    <property type="term" value="C:endoplasmic reticulum"/>
    <property type="evidence" value="ECO:0007669"/>
    <property type="project" value="UniProtKB-SubCell"/>
</dbReference>
<evidence type="ECO:0000256" key="10">
    <source>
        <dbReference type="ARBA" id="ARBA00024805"/>
    </source>
</evidence>
<evidence type="ECO:0000256" key="8">
    <source>
        <dbReference type="ARBA" id="ARBA00022942"/>
    </source>
</evidence>
<comment type="similarity">
    <text evidence="3">Belongs to the proteasome inhibitor PI31 family.</text>
</comment>
<dbReference type="InterPro" id="IPR013886">
    <property type="entry name" value="PI31_Prot_C"/>
</dbReference>
<dbReference type="PANTHER" id="PTHR13266:SF1">
    <property type="entry name" value="PROTEASOME INHIBITOR PI31 SUBUNIT"/>
    <property type="match status" value="1"/>
</dbReference>
<evidence type="ECO:0000256" key="11">
    <source>
        <dbReference type="SAM" id="MobiDB-lite"/>
    </source>
</evidence>
<keyword evidence="7" id="KW-0256">Endoplasmic reticulum</keyword>
<protein>
    <recommendedName>
        <fullName evidence="16">Proteasome inhibitor PI31 subunit</fullName>
    </recommendedName>
</protein>
<evidence type="ECO:0000256" key="9">
    <source>
        <dbReference type="ARBA" id="ARBA00022990"/>
    </source>
</evidence>
<feature type="domain" description="PI31 proteasome regulator N-terminal" evidence="13">
    <location>
        <begin position="23"/>
        <end position="209"/>
    </location>
</feature>
<dbReference type="GO" id="GO:0000502">
    <property type="term" value="C:proteasome complex"/>
    <property type="evidence" value="ECO:0007669"/>
    <property type="project" value="UniProtKB-KW"/>
</dbReference>
<organism evidence="14 15">
    <name type="scientific">Cryptococcus neoformans Tu259-1</name>
    <dbReference type="NCBI Taxonomy" id="1230072"/>
    <lineage>
        <taxon>Eukaryota</taxon>
        <taxon>Fungi</taxon>
        <taxon>Dikarya</taxon>
        <taxon>Basidiomycota</taxon>
        <taxon>Agaricomycotina</taxon>
        <taxon>Tremellomycetes</taxon>
        <taxon>Tremellales</taxon>
        <taxon>Cryptococcaceae</taxon>
        <taxon>Cryptococcus</taxon>
        <taxon>Cryptococcus neoformans species complex</taxon>
    </lineage>
</organism>
<dbReference type="Gene3D" id="3.40.1000.30">
    <property type="match status" value="1"/>
</dbReference>
<evidence type="ECO:0000313" key="15">
    <source>
        <dbReference type="Proteomes" id="UP000199727"/>
    </source>
</evidence>
<evidence type="ECO:0000256" key="1">
    <source>
        <dbReference type="ARBA" id="ARBA00004240"/>
    </source>
</evidence>
<accession>A0A854QLI8</accession>
<feature type="region of interest" description="Disordered" evidence="11">
    <location>
        <begin position="305"/>
        <end position="326"/>
    </location>
</feature>
<dbReference type="GO" id="GO:0043161">
    <property type="term" value="P:proteasome-mediated ubiquitin-dependent protein catabolic process"/>
    <property type="evidence" value="ECO:0007669"/>
    <property type="project" value="InterPro"/>
</dbReference>
<evidence type="ECO:0000256" key="7">
    <source>
        <dbReference type="ARBA" id="ARBA00022824"/>
    </source>
</evidence>
<dbReference type="GO" id="GO:0070628">
    <property type="term" value="F:proteasome binding"/>
    <property type="evidence" value="ECO:0007669"/>
    <property type="project" value="InterPro"/>
</dbReference>
<dbReference type="AlphaFoldDB" id="A0A854QLI8"/>
<gene>
    <name evidence="14" type="ORF">C361_00043</name>
</gene>
<comment type="subcellular location">
    <subcellularLocation>
        <location evidence="2">Cytoplasm</location>
    </subcellularLocation>
    <subcellularLocation>
        <location evidence="1">Endoplasmic reticulum</location>
    </subcellularLocation>
</comment>
<feature type="region of interest" description="Disordered" evidence="11">
    <location>
        <begin position="79"/>
        <end position="98"/>
    </location>
</feature>
<evidence type="ECO:0008006" key="16">
    <source>
        <dbReference type="Google" id="ProtNLM"/>
    </source>
</evidence>
<reference evidence="14 15" key="1">
    <citation type="submission" date="2017-06" db="EMBL/GenBank/DDBJ databases">
        <title>Global population genomics of the pathogenic fungus Cryptococcus neoformans var. grubii.</title>
        <authorList>
            <person name="Cuomo C."/>
            <person name="Litvintseva A."/>
            <person name="Chen Y."/>
            <person name="Young S."/>
            <person name="Zeng Q."/>
            <person name="Chapman S."/>
            <person name="Gujja S."/>
            <person name="Saif S."/>
            <person name="Birren B."/>
        </authorList>
    </citation>
    <scope>NUCLEOTIDE SEQUENCE [LARGE SCALE GENOMIC DNA]</scope>
    <source>
        <strain evidence="14 15">Tu259-1</strain>
    </source>
</reference>
<dbReference type="GO" id="GO:0004866">
    <property type="term" value="F:endopeptidase inhibitor activity"/>
    <property type="evidence" value="ECO:0007669"/>
    <property type="project" value="InterPro"/>
</dbReference>
<feature type="region of interest" description="Disordered" evidence="11">
    <location>
        <begin position="392"/>
        <end position="419"/>
    </location>
</feature>
<evidence type="ECO:0000256" key="2">
    <source>
        <dbReference type="ARBA" id="ARBA00004496"/>
    </source>
</evidence>
<comment type="function">
    <text evidence="10">Plays an important role in control of proteasome function. Inhibits the hydrolysis of protein and peptide substrates by the 20S proteasome. Also inhibits the activation of the proteasome by the proteasome regulatory proteins PA700 and PA28.</text>
</comment>
<proteinExistence type="inferred from homology"/>
<keyword evidence="4" id="KW-0488">Methylation</keyword>
<dbReference type="OrthoDB" id="68090at2759"/>